<dbReference type="EMBL" id="CP094534">
    <property type="protein sequence ID" value="UOE35670.1"/>
    <property type="molecule type" value="Genomic_DNA"/>
</dbReference>
<evidence type="ECO:0008006" key="3">
    <source>
        <dbReference type="Google" id="ProtNLM"/>
    </source>
</evidence>
<reference evidence="1 2" key="1">
    <citation type="submission" date="2022-03" db="EMBL/GenBank/DDBJ databases">
        <title>Hymenobactersp. isolated from the air.</title>
        <authorList>
            <person name="Won M."/>
            <person name="Kwon S.-W."/>
        </authorList>
    </citation>
    <scope>NUCLEOTIDE SEQUENCE [LARGE SCALE GENOMIC DNA]</scope>
    <source>
        <strain evidence="1 2">KACC 22596</strain>
    </source>
</reference>
<protein>
    <recommendedName>
        <fullName evidence="3">T9SS C-terminal target domain-containing protein</fullName>
    </recommendedName>
</protein>
<dbReference type="Proteomes" id="UP000831390">
    <property type="component" value="Chromosome"/>
</dbReference>
<keyword evidence="2" id="KW-1185">Reference proteome</keyword>
<evidence type="ECO:0000313" key="1">
    <source>
        <dbReference type="EMBL" id="UOE35670.1"/>
    </source>
</evidence>
<organism evidence="1 2">
    <name type="scientific">Hymenobacter monticola</name>
    <dbReference type="NCBI Taxonomy" id="1705399"/>
    <lineage>
        <taxon>Bacteria</taxon>
        <taxon>Pseudomonadati</taxon>
        <taxon>Bacteroidota</taxon>
        <taxon>Cytophagia</taxon>
        <taxon>Cytophagales</taxon>
        <taxon>Hymenobacteraceae</taxon>
        <taxon>Hymenobacter</taxon>
    </lineage>
</organism>
<dbReference type="RefSeq" id="WP_243518167.1">
    <property type="nucleotide sequence ID" value="NZ_CP094534.1"/>
</dbReference>
<proteinExistence type="predicted"/>
<gene>
    <name evidence="1" type="ORF">MTP16_08470</name>
</gene>
<evidence type="ECO:0000313" key="2">
    <source>
        <dbReference type="Proteomes" id="UP000831390"/>
    </source>
</evidence>
<name>A0ABY4B9E5_9BACT</name>
<accession>A0ABY4B9E5</accession>
<sequence>MEHAITQNDLLSGRVVLEKTLSADRKGRYQSNINVLALQPGQYVATLLVDGVPATTRKVLINR</sequence>